<proteinExistence type="predicted"/>
<comment type="caution">
    <text evidence="1">The sequence shown here is derived from an EMBL/GenBank/DDBJ whole genome shotgun (WGS) entry which is preliminary data.</text>
</comment>
<keyword evidence="2" id="KW-1185">Reference proteome</keyword>
<sequence length="285" mass="32641">MNSDFFDIICCHLPARLATLLHNMAAPSVLEKRHCEAVGRTVHVVNLDPAAEYFDYNVSFDVRTLIQVDDVMDDEELAFGPNGALVFCFEYLTENVDWLEEQLGEDSDDYFLFDCPGQIELYTHLDVMKRLIRTLEAWEFRVCGVFLIDSQFLVDTSKFFSGVLSALAAMVNFEIPHVNVITKMDLLNRAGRRKIGRFLEPDSSLLLEDERLDERHSQLSEAIAKVVEEYSLVKFMPLNIKVEESIADLLLVIDNAIQYGEDLDVKTHDFDQPDRDDDMPYGLEV</sequence>
<organism evidence="1 2">
    <name type="scientific">Hyalomma asiaticum</name>
    <name type="common">Tick</name>
    <dbReference type="NCBI Taxonomy" id="266040"/>
    <lineage>
        <taxon>Eukaryota</taxon>
        <taxon>Metazoa</taxon>
        <taxon>Ecdysozoa</taxon>
        <taxon>Arthropoda</taxon>
        <taxon>Chelicerata</taxon>
        <taxon>Arachnida</taxon>
        <taxon>Acari</taxon>
        <taxon>Parasitiformes</taxon>
        <taxon>Ixodida</taxon>
        <taxon>Ixodoidea</taxon>
        <taxon>Ixodidae</taxon>
        <taxon>Hyalomminae</taxon>
        <taxon>Hyalomma</taxon>
    </lineage>
</organism>
<gene>
    <name evidence="1" type="ORF">HPB50_017969</name>
</gene>
<accession>A0ACB7T848</accession>
<name>A0ACB7T848_HYAAI</name>
<evidence type="ECO:0000313" key="1">
    <source>
        <dbReference type="EMBL" id="KAH6943243.1"/>
    </source>
</evidence>
<dbReference type="EMBL" id="CM023490">
    <property type="protein sequence ID" value="KAH6943243.1"/>
    <property type="molecule type" value="Genomic_DNA"/>
</dbReference>
<evidence type="ECO:0000313" key="2">
    <source>
        <dbReference type="Proteomes" id="UP000821845"/>
    </source>
</evidence>
<reference evidence="1" key="1">
    <citation type="submission" date="2020-05" db="EMBL/GenBank/DDBJ databases">
        <title>Large-scale comparative analyses of tick genomes elucidate their genetic diversity and vector capacities.</title>
        <authorList>
            <person name="Jia N."/>
            <person name="Wang J."/>
            <person name="Shi W."/>
            <person name="Du L."/>
            <person name="Sun Y."/>
            <person name="Zhan W."/>
            <person name="Jiang J."/>
            <person name="Wang Q."/>
            <person name="Zhang B."/>
            <person name="Ji P."/>
            <person name="Sakyi L.B."/>
            <person name="Cui X."/>
            <person name="Yuan T."/>
            <person name="Jiang B."/>
            <person name="Yang W."/>
            <person name="Lam T.T.-Y."/>
            <person name="Chang Q."/>
            <person name="Ding S."/>
            <person name="Wang X."/>
            <person name="Zhu J."/>
            <person name="Ruan X."/>
            <person name="Zhao L."/>
            <person name="Wei J."/>
            <person name="Que T."/>
            <person name="Du C."/>
            <person name="Cheng J."/>
            <person name="Dai P."/>
            <person name="Han X."/>
            <person name="Huang E."/>
            <person name="Gao Y."/>
            <person name="Liu J."/>
            <person name="Shao H."/>
            <person name="Ye R."/>
            <person name="Li L."/>
            <person name="Wei W."/>
            <person name="Wang X."/>
            <person name="Wang C."/>
            <person name="Yang T."/>
            <person name="Huo Q."/>
            <person name="Li W."/>
            <person name="Guo W."/>
            <person name="Chen H."/>
            <person name="Zhou L."/>
            <person name="Ni X."/>
            <person name="Tian J."/>
            <person name="Zhou Y."/>
            <person name="Sheng Y."/>
            <person name="Liu T."/>
            <person name="Pan Y."/>
            <person name="Xia L."/>
            <person name="Li J."/>
            <person name="Zhao F."/>
            <person name="Cao W."/>
        </authorList>
    </citation>
    <scope>NUCLEOTIDE SEQUENCE</scope>
    <source>
        <strain evidence="1">Hyas-2018</strain>
    </source>
</reference>
<dbReference type="Proteomes" id="UP000821845">
    <property type="component" value="Chromosome 10"/>
</dbReference>
<protein>
    <submittedName>
        <fullName evidence="1">Uncharacterized protein</fullName>
    </submittedName>
</protein>